<dbReference type="AlphaFoldDB" id="A0A5R8KAP1"/>
<dbReference type="RefSeq" id="WP_138087525.1">
    <property type="nucleotide sequence ID" value="NZ_VAUV01000013.1"/>
</dbReference>
<evidence type="ECO:0000259" key="2">
    <source>
        <dbReference type="Pfam" id="PF00561"/>
    </source>
</evidence>
<gene>
    <name evidence="3" type="ORF">FEM03_17190</name>
</gene>
<dbReference type="Gene3D" id="3.40.50.1820">
    <property type="entry name" value="alpha/beta hydrolase"/>
    <property type="match status" value="1"/>
</dbReference>
<dbReference type="InterPro" id="IPR029058">
    <property type="entry name" value="AB_hydrolase_fold"/>
</dbReference>
<evidence type="ECO:0000313" key="3">
    <source>
        <dbReference type="EMBL" id="TLD69382.1"/>
    </source>
</evidence>
<dbReference type="OrthoDB" id="9808398at2"/>
<dbReference type="Pfam" id="PF00561">
    <property type="entry name" value="Abhydrolase_1"/>
    <property type="match status" value="1"/>
</dbReference>
<dbReference type="Proteomes" id="UP000306196">
    <property type="component" value="Unassembled WGS sequence"/>
</dbReference>
<sequence>MSPTIATRNHVNVSGHGPETILFAHGFGCDQNMWRFVAPAFENEYRTVLFDYVGSGKSDTSAYNDQRYRRLEGYAQDLIDICQELQLQDLIFVGHSVSCIIGMLAAKQHPHLFKTLILIGPSPCYINHPPHYHGGFNREDLQGLLHMMDKNRMGWASFLAPVVMKNPDQPELTQELEQSFCAIHPKIARQFAETTFFSDNRADLAHVALNLPILILQCSDDSIAPLEVGQYLHRELPGSTLKILQATGHCPHLSHPQETIQHIEDYLNTTSR</sequence>
<keyword evidence="4" id="KW-1185">Reference proteome</keyword>
<dbReference type="SUPFAM" id="SSF53474">
    <property type="entry name" value="alpha/beta-Hydrolases"/>
    <property type="match status" value="1"/>
</dbReference>
<proteinExistence type="inferred from homology"/>
<reference evidence="3 4" key="1">
    <citation type="submission" date="2019-05" db="EMBL/GenBank/DDBJ databases">
        <title>Verrucobacter flavum gen. nov., sp. nov. a new member of the family Verrucomicrobiaceae.</title>
        <authorList>
            <person name="Szuroczki S."/>
            <person name="Abbaszade G."/>
            <person name="Szabo A."/>
            <person name="Felfoldi T."/>
            <person name="Schumann P."/>
            <person name="Boka K."/>
            <person name="Keki Z."/>
            <person name="Toumi M."/>
            <person name="Toth E."/>
        </authorList>
    </citation>
    <scope>NUCLEOTIDE SEQUENCE [LARGE SCALE GENOMIC DNA]</scope>
    <source>
        <strain evidence="3 4">MG-N-17</strain>
    </source>
</reference>
<evidence type="ECO:0000313" key="4">
    <source>
        <dbReference type="Proteomes" id="UP000306196"/>
    </source>
</evidence>
<evidence type="ECO:0000256" key="1">
    <source>
        <dbReference type="ARBA" id="ARBA00008645"/>
    </source>
</evidence>
<dbReference type="InterPro" id="IPR000073">
    <property type="entry name" value="AB_hydrolase_1"/>
</dbReference>
<name>A0A5R8KAP1_9BACT</name>
<dbReference type="PANTHER" id="PTHR43039">
    <property type="entry name" value="ESTERASE-RELATED"/>
    <property type="match status" value="1"/>
</dbReference>
<dbReference type="EMBL" id="VAUV01000013">
    <property type="protein sequence ID" value="TLD69382.1"/>
    <property type="molecule type" value="Genomic_DNA"/>
</dbReference>
<organism evidence="3 4">
    <name type="scientific">Phragmitibacter flavus</name>
    <dbReference type="NCBI Taxonomy" id="2576071"/>
    <lineage>
        <taxon>Bacteria</taxon>
        <taxon>Pseudomonadati</taxon>
        <taxon>Verrucomicrobiota</taxon>
        <taxon>Verrucomicrobiia</taxon>
        <taxon>Verrucomicrobiales</taxon>
        <taxon>Verrucomicrobiaceae</taxon>
        <taxon>Phragmitibacter</taxon>
    </lineage>
</organism>
<keyword evidence="3" id="KW-0378">Hydrolase</keyword>
<dbReference type="GO" id="GO:0016787">
    <property type="term" value="F:hydrolase activity"/>
    <property type="evidence" value="ECO:0007669"/>
    <property type="project" value="UniProtKB-KW"/>
</dbReference>
<feature type="domain" description="AB hydrolase-1" evidence="2">
    <location>
        <begin position="20"/>
        <end position="256"/>
    </location>
</feature>
<dbReference type="PRINTS" id="PR00111">
    <property type="entry name" value="ABHYDROLASE"/>
</dbReference>
<comment type="similarity">
    <text evidence="1">Belongs to the AB hydrolase superfamily.</text>
</comment>
<accession>A0A5R8KAP1</accession>
<protein>
    <submittedName>
        <fullName evidence="3">Alpha/beta hydrolase</fullName>
    </submittedName>
</protein>
<comment type="caution">
    <text evidence="3">The sequence shown here is derived from an EMBL/GenBank/DDBJ whole genome shotgun (WGS) entry which is preliminary data.</text>
</comment>